<dbReference type="Gene3D" id="3.30.160.60">
    <property type="entry name" value="Classic Zinc Finger"/>
    <property type="match status" value="7"/>
</dbReference>
<evidence type="ECO:0000256" key="7">
    <source>
        <dbReference type="ARBA" id="ARBA00023125"/>
    </source>
</evidence>
<dbReference type="InterPro" id="IPR013087">
    <property type="entry name" value="Znf_C2H2_type"/>
</dbReference>
<keyword evidence="6" id="KW-0805">Transcription regulation</keyword>
<dbReference type="InterPro" id="IPR036236">
    <property type="entry name" value="Znf_C2H2_sf"/>
</dbReference>
<dbReference type="SUPFAM" id="SSF57667">
    <property type="entry name" value="beta-beta-alpha zinc fingers"/>
    <property type="match status" value="4"/>
</dbReference>
<protein>
    <submittedName>
        <fullName evidence="13">Transcription factor e4f1-like</fullName>
    </submittedName>
</protein>
<keyword evidence="3" id="KW-0677">Repeat</keyword>
<dbReference type="GO" id="GO:0005694">
    <property type="term" value="C:chromosome"/>
    <property type="evidence" value="ECO:0007669"/>
    <property type="project" value="UniProtKB-ARBA"/>
</dbReference>
<dbReference type="GO" id="GO:0000978">
    <property type="term" value="F:RNA polymerase II cis-regulatory region sequence-specific DNA binding"/>
    <property type="evidence" value="ECO:0007669"/>
    <property type="project" value="TreeGrafter"/>
</dbReference>
<dbReference type="FunFam" id="3.30.160.60:FF:000045">
    <property type="entry name" value="ZFP69 zinc finger protein B"/>
    <property type="match status" value="1"/>
</dbReference>
<dbReference type="GO" id="GO:0001228">
    <property type="term" value="F:DNA-binding transcription activator activity, RNA polymerase II-specific"/>
    <property type="evidence" value="ECO:0007669"/>
    <property type="project" value="TreeGrafter"/>
</dbReference>
<dbReference type="FunFam" id="3.30.160.60:FF:001732">
    <property type="entry name" value="Zgc:162936"/>
    <property type="match status" value="1"/>
</dbReference>
<gene>
    <name evidence="13" type="ORF">PoB_002745300</name>
</gene>
<keyword evidence="5" id="KW-0862">Zinc</keyword>
<dbReference type="AlphaFoldDB" id="A0AAV4A2M8"/>
<evidence type="ECO:0000256" key="6">
    <source>
        <dbReference type="ARBA" id="ARBA00023015"/>
    </source>
</evidence>
<dbReference type="Pfam" id="PF00096">
    <property type="entry name" value="zf-C2H2"/>
    <property type="match status" value="7"/>
</dbReference>
<evidence type="ECO:0000256" key="11">
    <source>
        <dbReference type="SAM" id="MobiDB-lite"/>
    </source>
</evidence>
<keyword evidence="2" id="KW-0479">Metal-binding</keyword>
<feature type="domain" description="C2H2-type" evidence="12">
    <location>
        <begin position="250"/>
        <end position="277"/>
    </location>
</feature>
<dbReference type="FunFam" id="3.30.160.60:FF:000072">
    <property type="entry name" value="zinc finger protein 143 isoform X1"/>
    <property type="match status" value="1"/>
</dbReference>
<feature type="domain" description="C2H2-type" evidence="12">
    <location>
        <begin position="104"/>
        <end position="131"/>
    </location>
</feature>
<keyword evidence="7" id="KW-0238">DNA-binding</keyword>
<dbReference type="PROSITE" id="PS50157">
    <property type="entry name" value="ZINC_FINGER_C2H2_2"/>
    <property type="match status" value="7"/>
</dbReference>
<dbReference type="Proteomes" id="UP000735302">
    <property type="component" value="Unassembled WGS sequence"/>
</dbReference>
<reference evidence="13 14" key="1">
    <citation type="journal article" date="2021" name="Elife">
        <title>Chloroplast acquisition without the gene transfer in kleptoplastic sea slugs, Plakobranchus ocellatus.</title>
        <authorList>
            <person name="Maeda T."/>
            <person name="Takahashi S."/>
            <person name="Yoshida T."/>
            <person name="Shimamura S."/>
            <person name="Takaki Y."/>
            <person name="Nagai Y."/>
            <person name="Toyoda A."/>
            <person name="Suzuki Y."/>
            <person name="Arimoto A."/>
            <person name="Ishii H."/>
            <person name="Satoh N."/>
            <person name="Nishiyama T."/>
            <person name="Hasebe M."/>
            <person name="Maruyama T."/>
            <person name="Minagawa J."/>
            <person name="Obokata J."/>
            <person name="Shigenobu S."/>
        </authorList>
    </citation>
    <scope>NUCLEOTIDE SEQUENCE [LARGE SCALE GENOMIC DNA]</scope>
</reference>
<dbReference type="PANTHER" id="PTHR24393">
    <property type="entry name" value="ZINC FINGER PROTEIN"/>
    <property type="match status" value="1"/>
</dbReference>
<evidence type="ECO:0000256" key="2">
    <source>
        <dbReference type="ARBA" id="ARBA00022723"/>
    </source>
</evidence>
<keyword evidence="4 10" id="KW-0863">Zinc-finger</keyword>
<feature type="region of interest" description="Disordered" evidence="11">
    <location>
        <begin position="1"/>
        <end position="24"/>
    </location>
</feature>
<comment type="subcellular location">
    <subcellularLocation>
        <location evidence="1">Nucleus</location>
    </subcellularLocation>
</comment>
<feature type="domain" description="C2H2-type" evidence="12">
    <location>
        <begin position="334"/>
        <end position="361"/>
    </location>
</feature>
<evidence type="ECO:0000259" key="12">
    <source>
        <dbReference type="PROSITE" id="PS50157"/>
    </source>
</evidence>
<keyword evidence="9" id="KW-0539">Nucleus</keyword>
<dbReference type="FunFam" id="3.30.160.60:FF:000264">
    <property type="entry name" value="Zinc finger protein 236"/>
    <property type="match status" value="2"/>
</dbReference>
<evidence type="ECO:0000313" key="13">
    <source>
        <dbReference type="EMBL" id="GFO00948.1"/>
    </source>
</evidence>
<proteinExistence type="predicted"/>
<dbReference type="PROSITE" id="PS00028">
    <property type="entry name" value="ZINC_FINGER_C2H2_1"/>
    <property type="match status" value="6"/>
</dbReference>
<evidence type="ECO:0000256" key="1">
    <source>
        <dbReference type="ARBA" id="ARBA00004123"/>
    </source>
</evidence>
<dbReference type="EMBL" id="BLXT01003182">
    <property type="protein sequence ID" value="GFO00948.1"/>
    <property type="molecule type" value="Genomic_DNA"/>
</dbReference>
<evidence type="ECO:0000256" key="5">
    <source>
        <dbReference type="ARBA" id="ARBA00022833"/>
    </source>
</evidence>
<dbReference type="GO" id="GO:0005634">
    <property type="term" value="C:nucleus"/>
    <property type="evidence" value="ECO:0007669"/>
    <property type="project" value="UniProtKB-SubCell"/>
</dbReference>
<organism evidence="13 14">
    <name type="scientific">Plakobranchus ocellatus</name>
    <dbReference type="NCBI Taxonomy" id="259542"/>
    <lineage>
        <taxon>Eukaryota</taxon>
        <taxon>Metazoa</taxon>
        <taxon>Spiralia</taxon>
        <taxon>Lophotrochozoa</taxon>
        <taxon>Mollusca</taxon>
        <taxon>Gastropoda</taxon>
        <taxon>Heterobranchia</taxon>
        <taxon>Euthyneura</taxon>
        <taxon>Panpulmonata</taxon>
        <taxon>Sacoglossa</taxon>
        <taxon>Placobranchoidea</taxon>
        <taxon>Plakobranchidae</taxon>
        <taxon>Plakobranchus</taxon>
    </lineage>
</organism>
<evidence type="ECO:0000256" key="10">
    <source>
        <dbReference type="PROSITE-ProRule" id="PRU00042"/>
    </source>
</evidence>
<dbReference type="GO" id="GO:0008270">
    <property type="term" value="F:zinc ion binding"/>
    <property type="evidence" value="ECO:0007669"/>
    <property type="project" value="UniProtKB-KW"/>
</dbReference>
<feature type="domain" description="C2H2-type" evidence="12">
    <location>
        <begin position="222"/>
        <end position="249"/>
    </location>
</feature>
<evidence type="ECO:0000313" key="14">
    <source>
        <dbReference type="Proteomes" id="UP000735302"/>
    </source>
</evidence>
<accession>A0AAV4A2M8</accession>
<evidence type="ECO:0000256" key="4">
    <source>
        <dbReference type="ARBA" id="ARBA00022771"/>
    </source>
</evidence>
<dbReference type="FunFam" id="3.30.160.60:FF:000030">
    <property type="entry name" value="Zinc finger protein 628"/>
    <property type="match status" value="1"/>
</dbReference>
<keyword evidence="8" id="KW-0804">Transcription</keyword>
<feature type="domain" description="C2H2-type" evidence="12">
    <location>
        <begin position="306"/>
        <end position="333"/>
    </location>
</feature>
<sequence length="465" mass="52511">MGTALSLANLSQSPEAQSKASTTLVQSQGETTSLSPCQAASSHVVSKTMTICQSQPSIHPSSGAESVRNSNLQPQKTLNIQSIELDKDFQDLRANVEVESLKLTQCHVCKKDFEALEGLEIHLRTHLANEPSRCGLCHFTAQDREELRQHILGMHHQSLNDIEASVLAMEVEEQSLRKGETVQSRQLTLRNALTAVKQLYSLKKHKHPSQQDKPGLSTTGSVQCMVCNKFFRGSSYLRQHMRTHTGDRPHQCQHCGRSFTSRDILKKHMYVHQERKDYKCGECGKLFKRLGHVQQHLRTHSQERAFRCSMCDKLFKTQHSLKVHLRTHSGINPYKCPVCNNHFRERGSLQRHMRLHTGEKPFKCHLCNRAFSEQGTLSRHLKAKVPCSASRDQTNVPSQASVDQNVRAEDFSNVLPQLTPVVPSNQQILLNTNQVTTVQQEMSQGIGQQQFFVQTGQVQEVSCLL</sequence>
<comment type="caution">
    <text evidence="13">The sequence shown here is derived from an EMBL/GenBank/DDBJ whole genome shotgun (WGS) entry which is preliminary data.</text>
</comment>
<evidence type="ECO:0000256" key="9">
    <source>
        <dbReference type="ARBA" id="ARBA00023242"/>
    </source>
</evidence>
<dbReference type="PANTHER" id="PTHR24393:SF34">
    <property type="entry name" value="PR_SET DOMAIN 13"/>
    <property type="match status" value="1"/>
</dbReference>
<dbReference type="SMART" id="SM00355">
    <property type="entry name" value="ZnF_C2H2"/>
    <property type="match status" value="8"/>
</dbReference>
<feature type="domain" description="C2H2-type" evidence="12">
    <location>
        <begin position="278"/>
        <end position="305"/>
    </location>
</feature>
<name>A0AAV4A2M8_9GAST</name>
<evidence type="ECO:0000256" key="3">
    <source>
        <dbReference type="ARBA" id="ARBA00022737"/>
    </source>
</evidence>
<keyword evidence="14" id="KW-1185">Reference proteome</keyword>
<feature type="domain" description="C2H2-type" evidence="12">
    <location>
        <begin position="362"/>
        <end position="382"/>
    </location>
</feature>
<evidence type="ECO:0000256" key="8">
    <source>
        <dbReference type="ARBA" id="ARBA00023163"/>
    </source>
</evidence>